<dbReference type="EMBL" id="BGPR01003068">
    <property type="protein sequence ID" value="GBM83318.1"/>
    <property type="molecule type" value="Genomic_DNA"/>
</dbReference>
<keyword evidence="2" id="KW-1185">Reference proteome</keyword>
<dbReference type="AlphaFoldDB" id="A0A4Y2J0U6"/>
<name>A0A4Y2J0U6_ARAVE</name>
<evidence type="ECO:0000313" key="2">
    <source>
        <dbReference type="Proteomes" id="UP000499080"/>
    </source>
</evidence>
<reference evidence="1 2" key="1">
    <citation type="journal article" date="2019" name="Sci. Rep.">
        <title>Orb-weaving spider Araneus ventricosus genome elucidates the spidroin gene catalogue.</title>
        <authorList>
            <person name="Kono N."/>
            <person name="Nakamura H."/>
            <person name="Ohtoshi R."/>
            <person name="Moran D.A.P."/>
            <person name="Shinohara A."/>
            <person name="Yoshida Y."/>
            <person name="Fujiwara M."/>
            <person name="Mori M."/>
            <person name="Tomita M."/>
            <person name="Arakawa K."/>
        </authorList>
    </citation>
    <scope>NUCLEOTIDE SEQUENCE [LARGE SCALE GENOMIC DNA]</scope>
</reference>
<proteinExistence type="predicted"/>
<sequence length="122" mass="14461">MESRKTSIRKLTLKVVNPDSFHEFKSLRSFVKYNIRKDYDTYLRLKENNLISDHKEFWFYFKNKSINSPKSLYYNTASYENDGDISNAFAAYFSSVFKPSIYFDRDDEYKATASVILLKSKA</sequence>
<evidence type="ECO:0000313" key="1">
    <source>
        <dbReference type="EMBL" id="GBM83318.1"/>
    </source>
</evidence>
<protein>
    <submittedName>
        <fullName evidence="1">Uncharacterized protein</fullName>
    </submittedName>
</protein>
<comment type="caution">
    <text evidence="1">The sequence shown here is derived from an EMBL/GenBank/DDBJ whole genome shotgun (WGS) entry which is preliminary data.</text>
</comment>
<organism evidence="1 2">
    <name type="scientific">Araneus ventricosus</name>
    <name type="common">Orbweaver spider</name>
    <name type="synonym">Epeira ventricosa</name>
    <dbReference type="NCBI Taxonomy" id="182803"/>
    <lineage>
        <taxon>Eukaryota</taxon>
        <taxon>Metazoa</taxon>
        <taxon>Ecdysozoa</taxon>
        <taxon>Arthropoda</taxon>
        <taxon>Chelicerata</taxon>
        <taxon>Arachnida</taxon>
        <taxon>Araneae</taxon>
        <taxon>Araneomorphae</taxon>
        <taxon>Entelegynae</taxon>
        <taxon>Araneoidea</taxon>
        <taxon>Araneidae</taxon>
        <taxon>Araneus</taxon>
    </lineage>
</organism>
<dbReference type="Proteomes" id="UP000499080">
    <property type="component" value="Unassembled WGS sequence"/>
</dbReference>
<accession>A0A4Y2J0U6</accession>
<gene>
    <name evidence="1" type="ORF">AVEN_261153_1</name>
</gene>